<evidence type="ECO:0000256" key="5">
    <source>
        <dbReference type="HAMAP-Rule" id="MF_00057"/>
    </source>
</evidence>
<evidence type="ECO:0000256" key="4">
    <source>
        <dbReference type="ARBA" id="ARBA00022985"/>
    </source>
</evidence>
<dbReference type="NCBIfam" id="NF009905">
    <property type="entry name" value="PRK13368.1"/>
    <property type="match status" value="1"/>
</dbReference>
<keyword evidence="4 5" id="KW-0448">Lipopolysaccharide biosynthesis</keyword>
<dbReference type="FunCoup" id="D4H7S6">
    <property type="interactions" value="392"/>
</dbReference>
<dbReference type="InterPro" id="IPR029044">
    <property type="entry name" value="Nucleotide-diphossugar_trans"/>
</dbReference>
<evidence type="ECO:0000256" key="1">
    <source>
        <dbReference type="ARBA" id="ARBA00004370"/>
    </source>
</evidence>
<dbReference type="eggNOG" id="COG1212">
    <property type="taxonomic scope" value="Bacteria"/>
</dbReference>
<dbReference type="UniPathway" id="UPA00358">
    <property type="reaction ID" value="UER00476"/>
</dbReference>
<comment type="pathway">
    <text evidence="5">Bacterial outer membrane biogenesis; lipopolysaccharide biosynthesis.</text>
</comment>
<dbReference type="HAMAP" id="MF_00057">
    <property type="entry name" value="KdsB"/>
    <property type="match status" value="1"/>
</dbReference>
<organism evidence="6 7">
    <name type="scientific">Denitrovibrio acetiphilus (strain DSM 12809 / NBRC 114555 / N2460)</name>
    <dbReference type="NCBI Taxonomy" id="522772"/>
    <lineage>
        <taxon>Bacteria</taxon>
        <taxon>Pseudomonadati</taxon>
        <taxon>Deferribacterota</taxon>
        <taxon>Deferribacteres</taxon>
        <taxon>Deferribacterales</taxon>
        <taxon>Geovibrionaceae</taxon>
        <taxon>Denitrovibrio</taxon>
    </lineage>
</organism>
<accession>D4H7S6</accession>
<dbReference type="CDD" id="cd02517">
    <property type="entry name" value="CMP-KDO-Synthetase"/>
    <property type="match status" value="1"/>
</dbReference>
<dbReference type="NCBIfam" id="NF003950">
    <property type="entry name" value="PRK05450.1-3"/>
    <property type="match status" value="1"/>
</dbReference>
<dbReference type="Gene3D" id="3.90.550.10">
    <property type="entry name" value="Spore Coat Polysaccharide Biosynthesis Protein SpsA, Chain A"/>
    <property type="match status" value="1"/>
</dbReference>
<comment type="pathway">
    <text evidence="5">Nucleotide-sugar biosynthesis; CMP-3-deoxy-D-manno-octulosonate biosynthesis; CMP-3-deoxy-D-manno-octulosonate from 3-deoxy-D-manno-octulosonate and CTP: step 1/1.</text>
</comment>
<dbReference type="NCBIfam" id="TIGR00466">
    <property type="entry name" value="kdsB"/>
    <property type="match status" value="1"/>
</dbReference>
<dbReference type="Pfam" id="PF02348">
    <property type="entry name" value="CTP_transf_3"/>
    <property type="match status" value="1"/>
</dbReference>
<dbReference type="GO" id="GO:0033468">
    <property type="term" value="P:CMP-keto-3-deoxy-D-manno-octulosonic acid biosynthetic process"/>
    <property type="evidence" value="ECO:0007669"/>
    <property type="project" value="UniProtKB-UniRule"/>
</dbReference>
<dbReference type="InterPro" id="IPR003329">
    <property type="entry name" value="Cytidylyl_trans"/>
</dbReference>
<dbReference type="OrthoDB" id="9815559at2"/>
<dbReference type="UniPathway" id="UPA00030"/>
<evidence type="ECO:0000256" key="3">
    <source>
        <dbReference type="ARBA" id="ARBA00022695"/>
    </source>
</evidence>
<dbReference type="SUPFAM" id="SSF53448">
    <property type="entry name" value="Nucleotide-diphospho-sugar transferases"/>
    <property type="match status" value="1"/>
</dbReference>
<dbReference type="EMBL" id="CP001968">
    <property type="protein sequence ID" value="ADD68075.1"/>
    <property type="molecule type" value="Genomic_DNA"/>
</dbReference>
<dbReference type="AlphaFoldDB" id="D4H7S6"/>
<dbReference type="EC" id="2.7.7.38" evidence="5"/>
<keyword evidence="3 5" id="KW-0548">Nucleotidyltransferase</keyword>
<dbReference type="InParanoid" id="D4H7S6"/>
<sequence length="241" mass="26988">MSLVVIPARHASTRLPGKPLRKIKDVPMILRVAERCMQAKADRVVVATDSQEILKVCETMDGLESTMSSPDIQSGTDRVAVVAKFAMDDIIINVQGDEPFIDPALINMLIDDLQKNPDVMMNTAACRFDAGEDIADPNSVKVVTDKDGYALYFSRAAIPFNRDNAQTDYYRHIGIYGYRKEWLMQFASMEPSSLEKAEKLEQLRALENGVRIKVLNTEYKPVSVDTEEDLLKAEEIINGMV</sequence>
<dbReference type="GO" id="GO:0008690">
    <property type="term" value="F:3-deoxy-manno-octulosonate cytidylyltransferase activity"/>
    <property type="evidence" value="ECO:0007669"/>
    <property type="project" value="UniProtKB-UniRule"/>
</dbReference>
<dbReference type="PANTHER" id="PTHR42866">
    <property type="entry name" value="3-DEOXY-MANNO-OCTULOSONATE CYTIDYLYLTRANSFERASE"/>
    <property type="match status" value="1"/>
</dbReference>
<protein>
    <recommendedName>
        <fullName evidence="5">3-deoxy-manno-octulosonate cytidylyltransferase</fullName>
        <ecNumber evidence="5">2.7.7.38</ecNumber>
    </recommendedName>
    <alternativeName>
        <fullName evidence="5">CMP-2-keto-3-deoxyoctulosonic acid synthase</fullName>
        <shortName evidence="5">CKS</shortName>
        <shortName evidence="5">CMP-KDO synthase</shortName>
    </alternativeName>
</protein>
<dbReference type="InterPro" id="IPR004528">
    <property type="entry name" value="KdsB"/>
</dbReference>
<evidence type="ECO:0000256" key="2">
    <source>
        <dbReference type="ARBA" id="ARBA00022679"/>
    </source>
</evidence>
<comment type="subcellular location">
    <subcellularLocation>
        <location evidence="5">Cytoplasm</location>
    </subcellularLocation>
    <subcellularLocation>
        <location evidence="1">Membrane</location>
    </subcellularLocation>
</comment>
<keyword evidence="2 5" id="KW-0808">Transferase</keyword>
<dbReference type="KEGG" id="dap:Dacet_1303"/>
<dbReference type="GO" id="GO:0016020">
    <property type="term" value="C:membrane"/>
    <property type="evidence" value="ECO:0007669"/>
    <property type="project" value="UniProtKB-SubCell"/>
</dbReference>
<gene>
    <name evidence="5" type="primary">kdsB</name>
    <name evidence="6" type="ordered locus">Dacet_1303</name>
</gene>
<name>D4H7S6_DENA2</name>
<proteinExistence type="inferred from homology"/>
<evidence type="ECO:0000313" key="7">
    <source>
        <dbReference type="Proteomes" id="UP000002012"/>
    </source>
</evidence>
<comment type="function">
    <text evidence="5">Activates KDO (a required 8-carbon sugar) for incorporation into bacterial lipopolysaccharide in Gram-negative bacteria.</text>
</comment>
<dbReference type="FunFam" id="3.90.550.10:FF:000011">
    <property type="entry name" value="3-deoxy-manno-octulosonate cytidylyltransferase"/>
    <property type="match status" value="1"/>
</dbReference>
<dbReference type="NCBIfam" id="NF003952">
    <property type="entry name" value="PRK05450.1-5"/>
    <property type="match status" value="1"/>
</dbReference>
<comment type="similarity">
    <text evidence="5">Belongs to the KdsB family.</text>
</comment>
<dbReference type="Proteomes" id="UP000002012">
    <property type="component" value="Chromosome"/>
</dbReference>
<dbReference type="PANTHER" id="PTHR42866:SF2">
    <property type="entry name" value="3-DEOXY-MANNO-OCTULOSONATE CYTIDYLYLTRANSFERASE, MITOCHONDRIAL"/>
    <property type="match status" value="1"/>
</dbReference>
<keyword evidence="7" id="KW-1185">Reference proteome</keyword>
<dbReference type="GO" id="GO:0005829">
    <property type="term" value="C:cytosol"/>
    <property type="evidence" value="ECO:0007669"/>
    <property type="project" value="TreeGrafter"/>
</dbReference>
<keyword evidence="5" id="KW-0963">Cytoplasm</keyword>
<comment type="catalytic activity">
    <reaction evidence="5">
        <text>3-deoxy-alpha-D-manno-oct-2-ulosonate + CTP = CMP-3-deoxy-beta-D-manno-octulosonate + diphosphate</text>
        <dbReference type="Rhea" id="RHEA:23448"/>
        <dbReference type="ChEBI" id="CHEBI:33019"/>
        <dbReference type="ChEBI" id="CHEBI:37563"/>
        <dbReference type="ChEBI" id="CHEBI:85986"/>
        <dbReference type="ChEBI" id="CHEBI:85987"/>
        <dbReference type="EC" id="2.7.7.38"/>
    </reaction>
</comment>
<evidence type="ECO:0000313" key="6">
    <source>
        <dbReference type="EMBL" id="ADD68075.1"/>
    </source>
</evidence>
<dbReference type="HOGENOM" id="CLU_065038_0_1_0"/>
<dbReference type="RefSeq" id="WP_013010597.1">
    <property type="nucleotide sequence ID" value="NC_013943.1"/>
</dbReference>
<dbReference type="STRING" id="522772.Dacet_1303"/>
<reference evidence="6 7" key="1">
    <citation type="journal article" date="2010" name="Stand. Genomic Sci.">
        <title>Complete genome sequence of Denitrovibrio acetiphilus type strain (N2460).</title>
        <authorList>
            <person name="Kiss H."/>
            <person name="Lang E."/>
            <person name="Lapidus A."/>
            <person name="Copeland A."/>
            <person name="Nolan M."/>
            <person name="Glavina Del Rio T."/>
            <person name="Chen F."/>
            <person name="Lucas S."/>
            <person name="Tice H."/>
            <person name="Cheng J.F."/>
            <person name="Han C."/>
            <person name="Goodwin L."/>
            <person name="Pitluck S."/>
            <person name="Liolios K."/>
            <person name="Pati A."/>
            <person name="Ivanova N."/>
            <person name="Mavromatis K."/>
            <person name="Chen A."/>
            <person name="Palaniappan K."/>
            <person name="Land M."/>
            <person name="Hauser L."/>
            <person name="Chang Y.J."/>
            <person name="Jeffries C.D."/>
            <person name="Detter J.C."/>
            <person name="Brettin T."/>
            <person name="Spring S."/>
            <person name="Rohde M."/>
            <person name="Goker M."/>
            <person name="Woyke T."/>
            <person name="Bristow J."/>
            <person name="Eisen J.A."/>
            <person name="Markowitz V."/>
            <person name="Hugenholtz P."/>
            <person name="Kyrpides N.C."/>
            <person name="Klenk H.P."/>
        </authorList>
    </citation>
    <scope>NUCLEOTIDE SEQUENCE [LARGE SCALE GENOMIC DNA]</scope>
    <source>
        <strain evidence="7">DSM 12809 / NBRC 114555 / N2460</strain>
    </source>
</reference>
<dbReference type="GO" id="GO:0009103">
    <property type="term" value="P:lipopolysaccharide biosynthetic process"/>
    <property type="evidence" value="ECO:0007669"/>
    <property type="project" value="UniProtKB-UniRule"/>
</dbReference>
<dbReference type="PaxDb" id="522772-Dacet_1303"/>